<protein>
    <submittedName>
        <fullName evidence="2">Uncharacterized membrane protein SpoIIM, required for sporulation</fullName>
    </submittedName>
</protein>
<dbReference type="PANTHER" id="PTHR35337">
    <property type="entry name" value="SLR1478 PROTEIN"/>
    <property type="match status" value="1"/>
</dbReference>
<keyword evidence="1" id="KW-0812">Transmembrane</keyword>
<evidence type="ECO:0000313" key="3">
    <source>
        <dbReference type="Proteomes" id="UP000184241"/>
    </source>
</evidence>
<evidence type="ECO:0000313" key="2">
    <source>
        <dbReference type="EMBL" id="SHI11520.1"/>
    </source>
</evidence>
<feature type="transmembrane region" description="Helical" evidence="1">
    <location>
        <begin position="112"/>
        <end position="129"/>
    </location>
</feature>
<dbReference type="AlphaFoldDB" id="A0A1M5YHK9"/>
<accession>A0A1M5YHK9</accession>
<evidence type="ECO:0000256" key="1">
    <source>
        <dbReference type="SAM" id="Phobius"/>
    </source>
</evidence>
<organism evidence="2 3">
    <name type="scientific">Clostridium intestinale DSM 6191</name>
    <dbReference type="NCBI Taxonomy" id="1121320"/>
    <lineage>
        <taxon>Bacteria</taxon>
        <taxon>Bacillati</taxon>
        <taxon>Bacillota</taxon>
        <taxon>Clostridia</taxon>
        <taxon>Eubacteriales</taxon>
        <taxon>Clostridiaceae</taxon>
        <taxon>Clostridium</taxon>
    </lineage>
</organism>
<dbReference type="RefSeq" id="WP_073019120.1">
    <property type="nucleotide sequence ID" value="NZ_FQXU01000006.1"/>
</dbReference>
<sequence>MKKNGKKFISVFICLLLFSFVCFAIGYSMNIDINSNPNLSLGFWDVLSNNLKVNIMAILYAILSVGIYSLIYLAKEMFFLGVIIKSLKNTHSLFYAISFIGCHGIIEIPSMVLSGTIGIYVWINIIAYLKKKEFDFKFTITMFVVLLSMILIAAMVETTITPWFLKKYVI</sequence>
<feature type="transmembrane region" description="Helical" evidence="1">
    <location>
        <begin position="141"/>
        <end position="165"/>
    </location>
</feature>
<dbReference type="InterPro" id="IPR002798">
    <property type="entry name" value="SpoIIM-like"/>
</dbReference>
<gene>
    <name evidence="2" type="ORF">SAMN02745941_02007</name>
</gene>
<feature type="transmembrane region" description="Helical" evidence="1">
    <location>
        <begin position="53"/>
        <end position="74"/>
    </location>
</feature>
<dbReference type="Pfam" id="PF01944">
    <property type="entry name" value="SpoIIM"/>
    <property type="match status" value="1"/>
</dbReference>
<dbReference type="PANTHER" id="PTHR35337:SF1">
    <property type="entry name" value="SLR1478 PROTEIN"/>
    <property type="match status" value="1"/>
</dbReference>
<keyword evidence="1" id="KW-0472">Membrane</keyword>
<dbReference type="EMBL" id="FQXU01000006">
    <property type="protein sequence ID" value="SHI11520.1"/>
    <property type="molecule type" value="Genomic_DNA"/>
</dbReference>
<name>A0A1M5YHK9_9CLOT</name>
<proteinExistence type="predicted"/>
<keyword evidence="1" id="KW-1133">Transmembrane helix</keyword>
<dbReference type="Proteomes" id="UP000184241">
    <property type="component" value="Unassembled WGS sequence"/>
</dbReference>
<reference evidence="2 3" key="1">
    <citation type="submission" date="2016-11" db="EMBL/GenBank/DDBJ databases">
        <authorList>
            <person name="Jaros S."/>
            <person name="Januszkiewicz K."/>
            <person name="Wedrychowicz H."/>
        </authorList>
    </citation>
    <scope>NUCLEOTIDE SEQUENCE [LARGE SCALE GENOMIC DNA]</scope>
    <source>
        <strain evidence="2 3">DSM 6191</strain>
    </source>
</reference>
<feature type="transmembrane region" description="Helical" evidence="1">
    <location>
        <begin position="86"/>
        <end position="106"/>
    </location>
</feature>